<dbReference type="PROSITE" id="PS50006">
    <property type="entry name" value="FHA_DOMAIN"/>
    <property type="match status" value="1"/>
</dbReference>
<dbReference type="InterPro" id="IPR051201">
    <property type="entry name" value="Chloro_Bact_Ser_Proteases"/>
</dbReference>
<name>A0A4E0QRW5_9GAMM</name>
<evidence type="ECO:0000313" key="7">
    <source>
        <dbReference type="Proteomes" id="UP000030428"/>
    </source>
</evidence>
<dbReference type="InterPro" id="IPR000253">
    <property type="entry name" value="FHA_dom"/>
</dbReference>
<sequence>MEKSVGRVLCFSGGKFVSSGSGFVINNRGGFITNNHVTAPCQTIKVAFSEQEQIEAQVKWSSEQLDLSIVQLSDHKYPALPLVPLELVEKGQDAIVIGYPGAADVLGSLRNFYDPKMTAGKVGNITRDELERDVIQTDAAVNSGNSGGPLLNVCGSVIGVNTFKPDFTQQFMGELINALTKGETPTIQPPEGINWAVQSSLVIKQLEAQNIPYTQTSFSCTGLKRQVYTEPLSLFTFAISLLFAMIALYISVNQSRRHAFNQRVTHLGRTIMGEYRPSKEQRHQPDSFSRVRGYLKGVSGAFVGVEIPLEENDIVLGRDPKLAGIVFDAKYTKISRRHARLAYRSQTHDFILEDLYSGHGTFVKGRKLSGGKEVTLKSGETFYLASATHTFRVEEK</sequence>
<protein>
    <recommendedName>
        <fullName evidence="5">FHA domain-containing protein</fullName>
    </recommendedName>
</protein>
<comment type="similarity">
    <text evidence="1">Belongs to the peptidase S1C family.</text>
</comment>
<dbReference type="PRINTS" id="PR00834">
    <property type="entry name" value="PROTEASES2C"/>
</dbReference>
<dbReference type="Proteomes" id="UP000030428">
    <property type="component" value="Unassembled WGS sequence"/>
</dbReference>
<dbReference type="Gene3D" id="2.60.200.20">
    <property type="match status" value="1"/>
</dbReference>
<dbReference type="SUPFAM" id="SSF50494">
    <property type="entry name" value="Trypsin-like serine proteases"/>
    <property type="match status" value="1"/>
</dbReference>
<keyword evidence="7" id="KW-1185">Reference proteome</keyword>
<accession>A0A4E0QRW5</accession>
<organism evidence="6 7">
    <name type="scientific">Candidatus Thiomargarita nelsonii</name>
    <dbReference type="NCBI Taxonomy" id="1003181"/>
    <lineage>
        <taxon>Bacteria</taxon>
        <taxon>Pseudomonadati</taxon>
        <taxon>Pseudomonadota</taxon>
        <taxon>Gammaproteobacteria</taxon>
        <taxon>Thiotrichales</taxon>
        <taxon>Thiotrichaceae</taxon>
        <taxon>Thiomargarita</taxon>
    </lineage>
</organism>
<keyword evidence="4" id="KW-1133">Transmembrane helix</keyword>
<dbReference type="InterPro" id="IPR008984">
    <property type="entry name" value="SMAD_FHA_dom_sf"/>
</dbReference>
<gene>
    <name evidence="6" type="ORF">PN36_06250</name>
</gene>
<keyword evidence="4" id="KW-0812">Transmembrane</keyword>
<dbReference type="SMART" id="SM00240">
    <property type="entry name" value="FHA"/>
    <property type="match status" value="1"/>
</dbReference>
<keyword evidence="4" id="KW-0472">Membrane</keyword>
<dbReference type="GO" id="GO:0006508">
    <property type="term" value="P:proteolysis"/>
    <property type="evidence" value="ECO:0007669"/>
    <property type="project" value="UniProtKB-KW"/>
</dbReference>
<dbReference type="Pfam" id="PF13365">
    <property type="entry name" value="Trypsin_2"/>
    <property type="match status" value="1"/>
</dbReference>
<dbReference type="InterPro" id="IPR001940">
    <property type="entry name" value="Peptidase_S1C"/>
</dbReference>
<evidence type="ECO:0000313" key="6">
    <source>
        <dbReference type="EMBL" id="TGO03437.1"/>
    </source>
</evidence>
<dbReference type="Gene3D" id="2.40.10.10">
    <property type="entry name" value="Trypsin-like serine proteases"/>
    <property type="match status" value="2"/>
</dbReference>
<dbReference type="InterPro" id="IPR009003">
    <property type="entry name" value="Peptidase_S1_PA"/>
</dbReference>
<evidence type="ECO:0000256" key="2">
    <source>
        <dbReference type="ARBA" id="ARBA00022670"/>
    </source>
</evidence>
<dbReference type="PANTHER" id="PTHR43343">
    <property type="entry name" value="PEPTIDASE S12"/>
    <property type="match status" value="1"/>
</dbReference>
<keyword evidence="3" id="KW-0378">Hydrolase</keyword>
<evidence type="ECO:0000256" key="1">
    <source>
        <dbReference type="ARBA" id="ARBA00010541"/>
    </source>
</evidence>
<keyword evidence="2" id="KW-0645">Protease</keyword>
<feature type="domain" description="FHA" evidence="5">
    <location>
        <begin position="314"/>
        <end position="368"/>
    </location>
</feature>
<evidence type="ECO:0000259" key="5">
    <source>
        <dbReference type="PROSITE" id="PS50006"/>
    </source>
</evidence>
<dbReference type="GO" id="GO:0004252">
    <property type="term" value="F:serine-type endopeptidase activity"/>
    <property type="evidence" value="ECO:0007669"/>
    <property type="project" value="InterPro"/>
</dbReference>
<dbReference type="EMBL" id="JSZA02000018">
    <property type="protein sequence ID" value="TGO03437.1"/>
    <property type="molecule type" value="Genomic_DNA"/>
</dbReference>
<reference evidence="6 7" key="1">
    <citation type="journal article" date="2016" name="Front. Microbiol.">
        <title>Single-Cell (Meta-)Genomics of a Dimorphic Candidatus Thiomargarita nelsonii Reveals Genomic Plasticity.</title>
        <authorList>
            <person name="Flood B.E."/>
            <person name="Fliss P."/>
            <person name="Jones D.S."/>
            <person name="Dick G.J."/>
            <person name="Jain S."/>
            <person name="Kaster A.K."/>
            <person name="Winkel M."/>
            <person name="Mussmann M."/>
            <person name="Bailey J."/>
        </authorList>
    </citation>
    <scope>NUCLEOTIDE SEQUENCE [LARGE SCALE GENOMIC DNA]</scope>
    <source>
        <strain evidence="6">Hydrate Ridge</strain>
    </source>
</reference>
<dbReference type="AlphaFoldDB" id="A0A4E0QRW5"/>
<dbReference type="InterPro" id="IPR043504">
    <property type="entry name" value="Peptidase_S1_PA_chymotrypsin"/>
</dbReference>
<dbReference type="SUPFAM" id="SSF49879">
    <property type="entry name" value="SMAD/FHA domain"/>
    <property type="match status" value="1"/>
</dbReference>
<feature type="transmembrane region" description="Helical" evidence="4">
    <location>
        <begin position="232"/>
        <end position="252"/>
    </location>
</feature>
<evidence type="ECO:0000256" key="4">
    <source>
        <dbReference type="SAM" id="Phobius"/>
    </source>
</evidence>
<evidence type="ECO:0000256" key="3">
    <source>
        <dbReference type="ARBA" id="ARBA00022801"/>
    </source>
</evidence>
<dbReference type="PANTHER" id="PTHR43343:SF3">
    <property type="entry name" value="PROTEASE DO-LIKE 8, CHLOROPLASTIC"/>
    <property type="match status" value="1"/>
</dbReference>
<comment type="caution">
    <text evidence="6">The sequence shown here is derived from an EMBL/GenBank/DDBJ whole genome shotgun (WGS) entry which is preliminary data.</text>
</comment>
<dbReference type="Pfam" id="PF00498">
    <property type="entry name" value="FHA"/>
    <property type="match status" value="1"/>
</dbReference>
<proteinExistence type="inferred from homology"/>